<dbReference type="EMBL" id="DF973713">
    <property type="protein sequence ID" value="GAU38396.1"/>
    <property type="molecule type" value="Genomic_DNA"/>
</dbReference>
<feature type="region of interest" description="Disordered" evidence="1">
    <location>
        <begin position="386"/>
        <end position="411"/>
    </location>
</feature>
<proteinExistence type="predicted"/>
<dbReference type="PANTHER" id="PTHR33067:SF9">
    <property type="entry name" value="RNA-DIRECTED DNA POLYMERASE"/>
    <property type="match status" value="1"/>
</dbReference>
<dbReference type="AlphaFoldDB" id="A0A2Z6N3A1"/>
<dbReference type="InterPro" id="IPR012337">
    <property type="entry name" value="RNaseH-like_sf"/>
</dbReference>
<dbReference type="OrthoDB" id="1429195at2759"/>
<organism evidence="3 4">
    <name type="scientific">Trifolium subterraneum</name>
    <name type="common">Subterranean clover</name>
    <dbReference type="NCBI Taxonomy" id="3900"/>
    <lineage>
        <taxon>Eukaryota</taxon>
        <taxon>Viridiplantae</taxon>
        <taxon>Streptophyta</taxon>
        <taxon>Embryophyta</taxon>
        <taxon>Tracheophyta</taxon>
        <taxon>Spermatophyta</taxon>
        <taxon>Magnoliopsida</taxon>
        <taxon>eudicotyledons</taxon>
        <taxon>Gunneridae</taxon>
        <taxon>Pentapetalae</taxon>
        <taxon>rosids</taxon>
        <taxon>fabids</taxon>
        <taxon>Fabales</taxon>
        <taxon>Fabaceae</taxon>
        <taxon>Papilionoideae</taxon>
        <taxon>50 kb inversion clade</taxon>
        <taxon>NPAAA clade</taxon>
        <taxon>Hologalegina</taxon>
        <taxon>IRL clade</taxon>
        <taxon>Trifolieae</taxon>
        <taxon>Trifolium</taxon>
    </lineage>
</organism>
<dbReference type="Gene3D" id="2.40.70.10">
    <property type="entry name" value="Acid Proteases"/>
    <property type="match status" value="1"/>
</dbReference>
<accession>A0A2Z6N3A1</accession>
<dbReference type="InterPro" id="IPR005162">
    <property type="entry name" value="Retrotrans_gag_dom"/>
</dbReference>
<keyword evidence="4" id="KW-1185">Reference proteome</keyword>
<reference evidence="4" key="1">
    <citation type="journal article" date="2017" name="Front. Plant Sci.">
        <title>Climate Clever Clovers: New Paradigm to Reduce the Environmental Footprint of Ruminants by Breeding Low Methanogenic Forages Utilizing Haplotype Variation.</title>
        <authorList>
            <person name="Kaur P."/>
            <person name="Appels R."/>
            <person name="Bayer P.E."/>
            <person name="Keeble-Gagnere G."/>
            <person name="Wang J."/>
            <person name="Hirakawa H."/>
            <person name="Shirasawa K."/>
            <person name="Vercoe P."/>
            <person name="Stefanova K."/>
            <person name="Durmic Z."/>
            <person name="Nichols P."/>
            <person name="Revell C."/>
            <person name="Isobe S.N."/>
            <person name="Edwards D."/>
            <person name="Erskine W."/>
        </authorList>
    </citation>
    <scope>NUCLEOTIDE SEQUENCE [LARGE SCALE GENOMIC DNA]</scope>
    <source>
        <strain evidence="4">cv. Daliak</strain>
    </source>
</reference>
<dbReference type="InterPro" id="IPR021109">
    <property type="entry name" value="Peptidase_aspartic_dom_sf"/>
</dbReference>
<dbReference type="InterPro" id="IPR001584">
    <property type="entry name" value="Integrase_cat-core"/>
</dbReference>
<dbReference type="GO" id="GO:0015074">
    <property type="term" value="P:DNA integration"/>
    <property type="evidence" value="ECO:0007669"/>
    <property type="project" value="InterPro"/>
</dbReference>
<protein>
    <recommendedName>
        <fullName evidence="2">Integrase catalytic domain-containing protein</fullName>
    </recommendedName>
</protein>
<dbReference type="GO" id="GO:0003676">
    <property type="term" value="F:nucleic acid binding"/>
    <property type="evidence" value="ECO:0007669"/>
    <property type="project" value="InterPro"/>
</dbReference>
<dbReference type="InterPro" id="IPR036397">
    <property type="entry name" value="RNaseH_sf"/>
</dbReference>
<evidence type="ECO:0000259" key="2">
    <source>
        <dbReference type="PROSITE" id="PS50994"/>
    </source>
</evidence>
<dbReference type="PANTHER" id="PTHR33067">
    <property type="entry name" value="RNA-DIRECTED DNA POLYMERASE-RELATED"/>
    <property type="match status" value="1"/>
</dbReference>
<sequence length="1118" mass="126333">MTVEVSETRRNFLQNPCQNRSALKRNPAENYEYGPKHLNCNYACRRAMEMAMVLFKRLFQNRAGTRVSRQASSLAMATMSLLTCGRQAASGDAPDVNYNGLCIEYADVATPFELKSGLIHLLPKFSGLAGEDPHKHLKKFQVVCSTPLRPEGITEDHIKLRAFPFSLQGAAKDWLYYLEPNSVTTWNDLKKVFLERYFPASRAASIRKEICGIRQGNESLTEYWERFKQLVSSCPQHQITEQLLIQYFYEGLLPMDRNILDAASGGALVDKTPAAAKALIENMSLNSQQFATRNNSMIQTKGVNEIQASSSNKVLETRIDELTSLVKQMASVTELPQAYAAALYNQKGYNIPYLSTNKYHPSWKNHPYLRYGNHPPQQQQPFQQQLMLPLPPPPQNPAQPATTSAPTPGPSLEDLVKQMAANNLQFQQRTDSSIQTLQTQIGQLATSMNAMQQAQGSNQLPAQTVVNPNVPNSNLEKEYVPPIPFPHRVLKNKKNDEEDKEREILDVFRKVAVNIPLLDVIKQVPKYAKFLKEMCTNKRKQKGNFPSRVNMSRNVSAMIQQEGLPEKCEDPGVFTVPCTIGDNEFENCMLDLGSSINVMPTSIYNSLSLGPLQPTSLLIQLANRSITRPKGVVEDVLVKVNDLIFPADFYILDMQRETDSSKATLILGRPFMRTTRSKIDVYAGTLSMEFGKHVVNFNIFDAMKHPVEEHSVFQIELLSEIVDETHPDLFLNDFPSLSGFDDSYSCDDCTDTNLCVVCAEIDAALQGDVFPTGEVLDEAVYAVETLDIPAAPSVPSIEQPPSLELKPLPENLKYAYLESDEKLPVIISSNLDFNQENKLLQVLKKHKKAIGWTLADIPGISPSMCMHRILLEDGAKTVRQPQRRLNPLILDVVKKEVTKLLQAGIIYPISDSKWVSPVQVVPKKSGLTVVKNEKNELVPTRVQNSWRVCIDYRRLNQATRKDHFPLPFIDQMLERLADFVKSNIFCRFGIPRAIISDQGTHFCNRTMEALLRKYGVVHRVFTAYHPQTNGQAEISNREIKQILEKMVQPNRKDWSRRLEDALWAQRTAFKTPIGMSPYRLVFGKACHLPVEIEHRAYWGSQKQVWKENSNYNSLKSLG</sequence>
<feature type="domain" description="Integrase catalytic" evidence="2">
    <location>
        <begin position="968"/>
        <end position="1085"/>
    </location>
</feature>
<dbReference type="Proteomes" id="UP000242715">
    <property type="component" value="Unassembled WGS sequence"/>
</dbReference>
<dbReference type="SUPFAM" id="SSF56672">
    <property type="entry name" value="DNA/RNA polymerases"/>
    <property type="match status" value="1"/>
</dbReference>
<evidence type="ECO:0000256" key="1">
    <source>
        <dbReference type="SAM" id="MobiDB-lite"/>
    </source>
</evidence>
<gene>
    <name evidence="3" type="ORF">TSUD_147640</name>
</gene>
<dbReference type="Gene3D" id="3.30.420.10">
    <property type="entry name" value="Ribonuclease H-like superfamily/Ribonuclease H"/>
    <property type="match status" value="1"/>
</dbReference>
<dbReference type="CDD" id="cd00303">
    <property type="entry name" value="retropepsin_like"/>
    <property type="match status" value="1"/>
</dbReference>
<evidence type="ECO:0000313" key="3">
    <source>
        <dbReference type="EMBL" id="GAU38396.1"/>
    </source>
</evidence>
<dbReference type="SUPFAM" id="SSF53098">
    <property type="entry name" value="Ribonuclease H-like"/>
    <property type="match status" value="1"/>
</dbReference>
<name>A0A2Z6N3A1_TRISU</name>
<dbReference type="Pfam" id="PF03732">
    <property type="entry name" value="Retrotrans_gag"/>
    <property type="match status" value="1"/>
</dbReference>
<dbReference type="InterPro" id="IPR043502">
    <property type="entry name" value="DNA/RNA_pol_sf"/>
</dbReference>
<evidence type="ECO:0000313" key="4">
    <source>
        <dbReference type="Proteomes" id="UP000242715"/>
    </source>
</evidence>
<dbReference type="PROSITE" id="PS50994">
    <property type="entry name" value="INTEGRASE"/>
    <property type="match status" value="1"/>
</dbReference>